<keyword evidence="1" id="KW-0472">Membrane</keyword>
<gene>
    <name evidence="2" type="ORF">ACFMB1_17235</name>
</gene>
<keyword evidence="1" id="KW-1133">Transmembrane helix</keyword>
<reference evidence="2 3" key="1">
    <citation type="submission" date="2024-09" db="EMBL/GenBank/DDBJ databases">
        <authorList>
            <person name="Zhang Z.-H."/>
        </authorList>
    </citation>
    <scope>NUCLEOTIDE SEQUENCE [LARGE SCALE GENOMIC DNA]</scope>
    <source>
        <strain evidence="2 3">HHTR114</strain>
    </source>
</reference>
<accession>A0ABW1L0Y9</accession>
<dbReference type="RefSeq" id="WP_379881297.1">
    <property type="nucleotide sequence ID" value="NZ_JBHPON010000003.1"/>
</dbReference>
<organism evidence="2 3">
    <name type="scientific">Hyphococcus aureus</name>
    <dbReference type="NCBI Taxonomy" id="2666033"/>
    <lineage>
        <taxon>Bacteria</taxon>
        <taxon>Pseudomonadati</taxon>
        <taxon>Pseudomonadota</taxon>
        <taxon>Alphaproteobacteria</taxon>
        <taxon>Parvularculales</taxon>
        <taxon>Parvularculaceae</taxon>
        <taxon>Hyphococcus</taxon>
    </lineage>
</organism>
<proteinExistence type="predicted"/>
<protein>
    <submittedName>
        <fullName evidence="2">Uncharacterized protein</fullName>
    </submittedName>
</protein>
<feature type="transmembrane region" description="Helical" evidence="1">
    <location>
        <begin position="9"/>
        <end position="29"/>
    </location>
</feature>
<keyword evidence="3" id="KW-1185">Reference proteome</keyword>
<dbReference type="Proteomes" id="UP001596116">
    <property type="component" value="Unassembled WGS sequence"/>
</dbReference>
<keyword evidence="1" id="KW-0812">Transmembrane</keyword>
<name>A0ABW1L0Y9_9PROT</name>
<comment type="caution">
    <text evidence="2">The sequence shown here is derived from an EMBL/GenBank/DDBJ whole genome shotgun (WGS) entry which is preliminary data.</text>
</comment>
<sequence>MNNPILRKLAWLGAIVLMAALAVFVFSMWGLAGSAVLLGFWLVFYAGSSFVLRRNQQRARDIFANMTEEQRQATLAALSESDRAEILEALKAGRK</sequence>
<evidence type="ECO:0000313" key="2">
    <source>
        <dbReference type="EMBL" id="MFC6037305.1"/>
    </source>
</evidence>
<evidence type="ECO:0000256" key="1">
    <source>
        <dbReference type="SAM" id="Phobius"/>
    </source>
</evidence>
<feature type="transmembrane region" description="Helical" evidence="1">
    <location>
        <begin position="35"/>
        <end position="52"/>
    </location>
</feature>
<evidence type="ECO:0000313" key="3">
    <source>
        <dbReference type="Proteomes" id="UP001596116"/>
    </source>
</evidence>
<dbReference type="EMBL" id="JBHPON010000003">
    <property type="protein sequence ID" value="MFC6037305.1"/>
    <property type="molecule type" value="Genomic_DNA"/>
</dbReference>